<keyword evidence="3" id="KW-1185">Reference proteome</keyword>
<dbReference type="Proteomes" id="UP001203004">
    <property type="component" value="Unassembled WGS sequence"/>
</dbReference>
<gene>
    <name evidence="2" type="ORF">M3N64_08400</name>
</gene>
<keyword evidence="1" id="KW-1133">Transmembrane helix</keyword>
<accession>A0ABT0MAR6</accession>
<dbReference type="RefSeq" id="WP_249101004.1">
    <property type="nucleotide sequence ID" value="NZ_JAMAST010000008.1"/>
</dbReference>
<name>A0ABT0MAR6_9BACL</name>
<feature type="transmembrane region" description="Helical" evidence="1">
    <location>
        <begin position="91"/>
        <end position="109"/>
    </location>
</feature>
<feature type="transmembrane region" description="Helical" evidence="1">
    <location>
        <begin position="5"/>
        <end position="22"/>
    </location>
</feature>
<dbReference type="Pfam" id="PF06942">
    <property type="entry name" value="GlpM"/>
    <property type="match status" value="1"/>
</dbReference>
<evidence type="ECO:0000256" key="1">
    <source>
        <dbReference type="SAM" id="Phobius"/>
    </source>
</evidence>
<comment type="caution">
    <text evidence="2">The sequence shown here is derived from an EMBL/GenBank/DDBJ whole genome shotgun (WGS) entry which is preliminary data.</text>
</comment>
<evidence type="ECO:0000313" key="2">
    <source>
        <dbReference type="EMBL" id="MCL1631968.1"/>
    </source>
</evidence>
<feature type="transmembrane region" description="Helical" evidence="1">
    <location>
        <begin position="28"/>
        <end position="45"/>
    </location>
</feature>
<reference evidence="2 3" key="1">
    <citation type="submission" date="2022-05" db="EMBL/GenBank/DDBJ databases">
        <title>Sporolactobacillus sp nov CPB3-1, isolated from tree bark (Mangifera indica L.).</title>
        <authorList>
            <person name="Phuengjayaem S."/>
            <person name="Tanasupawat S."/>
        </authorList>
    </citation>
    <scope>NUCLEOTIDE SEQUENCE [LARGE SCALE GENOMIC DNA]</scope>
    <source>
        <strain evidence="2 3">CPB3-1</strain>
    </source>
</reference>
<organism evidence="2 3">
    <name type="scientific">Sporolactobacillus mangiferae</name>
    <dbReference type="NCBI Taxonomy" id="2940498"/>
    <lineage>
        <taxon>Bacteria</taxon>
        <taxon>Bacillati</taxon>
        <taxon>Bacillota</taxon>
        <taxon>Bacilli</taxon>
        <taxon>Bacillales</taxon>
        <taxon>Sporolactobacillaceae</taxon>
        <taxon>Sporolactobacillus</taxon>
    </lineage>
</organism>
<dbReference type="InterPro" id="IPR009707">
    <property type="entry name" value="GlpM/YdgC"/>
</dbReference>
<feature type="transmembrane region" description="Helical" evidence="1">
    <location>
        <begin position="65"/>
        <end position="85"/>
    </location>
</feature>
<evidence type="ECO:0000313" key="3">
    <source>
        <dbReference type="Proteomes" id="UP001203004"/>
    </source>
</evidence>
<dbReference type="EMBL" id="JAMAST010000008">
    <property type="protein sequence ID" value="MCL1631968.1"/>
    <property type="molecule type" value="Genomic_DNA"/>
</dbReference>
<protein>
    <submittedName>
        <fullName evidence="2">GlpM family protein</fullName>
    </submittedName>
</protein>
<keyword evidence="1" id="KW-0812">Transmembrane</keyword>
<sequence length="110" mass="12423">MAWGYIIKFIIGGTIFVLMSYFSKSKILFLSGVITFIPVMTLINMGLQIRHMNVEEFRTTEFDGIFGAFGAVVLIFSVFFLTNWLRPVNAVILSAGIYLIYMASCKYLLG</sequence>
<keyword evidence="1" id="KW-0472">Membrane</keyword>
<proteinExistence type="predicted"/>